<proteinExistence type="predicted"/>
<dbReference type="PANTHER" id="PTHR48105">
    <property type="entry name" value="THIOREDOXIN REDUCTASE 1-RELATED-RELATED"/>
    <property type="match status" value="1"/>
</dbReference>
<accession>A0A2S0UM70</accession>
<protein>
    <recommendedName>
        <fullName evidence="1">Thioredoxin reductase</fullName>
    </recommendedName>
</protein>
<evidence type="ECO:0000256" key="1">
    <source>
        <dbReference type="ARBA" id="ARBA00018719"/>
    </source>
</evidence>
<dbReference type="InterPro" id="IPR050097">
    <property type="entry name" value="Ferredoxin-NADP_redctase_2"/>
</dbReference>
<dbReference type="AlphaFoldDB" id="A0A2S0UM70"/>
<sequence length="190" mass="20356">MLPGNGVEAGWFPSLADSMGGREVAEVDVVVVGAGPAGLTAAIYLARFRRRVLVVDAGESRARLIPRSHNHPAFPDGIRGVELLDRMHAQFAAYGRKPLRSVVGRVVPLGGTFRVETDRGVVEAQAVILAGGVRDRLAPVQGPRRWCRQVCCGNALFVTATRRKASASRSSVPCLVQRARRCFCAAIVAT</sequence>
<evidence type="ECO:0000256" key="2">
    <source>
        <dbReference type="ARBA" id="ARBA00022630"/>
    </source>
</evidence>
<keyword evidence="6" id="KW-1185">Reference proteome</keyword>
<dbReference type="GO" id="GO:0016491">
    <property type="term" value="F:oxidoreductase activity"/>
    <property type="evidence" value="ECO:0007669"/>
    <property type="project" value="UniProtKB-KW"/>
</dbReference>
<keyword evidence="2" id="KW-0285">Flavoprotein</keyword>
<dbReference type="PRINTS" id="PR00469">
    <property type="entry name" value="PNDRDTASEII"/>
</dbReference>
<dbReference type="KEGG" id="geh:HYN69_10640"/>
<keyword evidence="3" id="KW-0560">Oxidoreductase</keyword>
<dbReference type="Proteomes" id="UP000244496">
    <property type="component" value="Chromosome"/>
</dbReference>
<gene>
    <name evidence="5" type="ORF">HYN69_10640</name>
</gene>
<dbReference type="Gene3D" id="3.50.50.60">
    <property type="entry name" value="FAD/NAD(P)-binding domain"/>
    <property type="match status" value="1"/>
</dbReference>
<reference evidence="5 6" key="1">
    <citation type="submission" date="2018-04" db="EMBL/GenBank/DDBJ databases">
        <title>Genome sequencing of Gemmobacter.</title>
        <authorList>
            <person name="Yi H."/>
            <person name="Baek M.-G."/>
        </authorList>
    </citation>
    <scope>NUCLEOTIDE SEQUENCE [LARGE SCALE GENOMIC DNA]</scope>
    <source>
        <strain evidence="5 6">HYN0069</strain>
    </source>
</reference>
<feature type="domain" description="FAD/NAD(P)-binding" evidence="4">
    <location>
        <begin position="28"/>
        <end position="143"/>
    </location>
</feature>
<evidence type="ECO:0000256" key="3">
    <source>
        <dbReference type="ARBA" id="ARBA00023002"/>
    </source>
</evidence>
<evidence type="ECO:0000313" key="5">
    <source>
        <dbReference type="EMBL" id="AWB48896.1"/>
    </source>
</evidence>
<dbReference type="PRINTS" id="PR00368">
    <property type="entry name" value="FADPNR"/>
</dbReference>
<organism evidence="5 6">
    <name type="scientific">Paragemmobacter aquarius</name>
    <dbReference type="NCBI Taxonomy" id="2169400"/>
    <lineage>
        <taxon>Bacteria</taxon>
        <taxon>Pseudomonadati</taxon>
        <taxon>Pseudomonadota</taxon>
        <taxon>Alphaproteobacteria</taxon>
        <taxon>Rhodobacterales</taxon>
        <taxon>Paracoccaceae</taxon>
        <taxon>Paragemmobacter</taxon>
    </lineage>
</organism>
<evidence type="ECO:0000313" key="6">
    <source>
        <dbReference type="Proteomes" id="UP000244496"/>
    </source>
</evidence>
<dbReference type="Pfam" id="PF07992">
    <property type="entry name" value="Pyr_redox_2"/>
    <property type="match status" value="1"/>
</dbReference>
<dbReference type="SUPFAM" id="SSF51905">
    <property type="entry name" value="FAD/NAD(P)-binding domain"/>
    <property type="match status" value="1"/>
</dbReference>
<dbReference type="InterPro" id="IPR036188">
    <property type="entry name" value="FAD/NAD-bd_sf"/>
</dbReference>
<dbReference type="InterPro" id="IPR023753">
    <property type="entry name" value="FAD/NAD-binding_dom"/>
</dbReference>
<dbReference type="EMBL" id="CP028918">
    <property type="protein sequence ID" value="AWB48896.1"/>
    <property type="molecule type" value="Genomic_DNA"/>
</dbReference>
<evidence type="ECO:0000259" key="4">
    <source>
        <dbReference type="Pfam" id="PF07992"/>
    </source>
</evidence>
<name>A0A2S0UM70_9RHOB</name>